<organism evidence="2 3">
    <name type="scientific">Melittangium boletus DSM 14713</name>
    <dbReference type="NCBI Taxonomy" id="1294270"/>
    <lineage>
        <taxon>Bacteria</taxon>
        <taxon>Pseudomonadati</taxon>
        <taxon>Myxococcota</taxon>
        <taxon>Myxococcia</taxon>
        <taxon>Myxococcales</taxon>
        <taxon>Cystobacterineae</taxon>
        <taxon>Archangiaceae</taxon>
        <taxon>Melittangium</taxon>
    </lineage>
</organism>
<keyword evidence="3" id="KW-1185">Reference proteome</keyword>
<dbReference type="InterPro" id="IPR032871">
    <property type="entry name" value="AHH_dom_containing"/>
</dbReference>
<feature type="compositionally biased region" description="Basic and acidic residues" evidence="1">
    <location>
        <begin position="16"/>
        <end position="32"/>
    </location>
</feature>
<proteinExistence type="predicted"/>
<dbReference type="OrthoDB" id="5526757at2"/>
<feature type="region of interest" description="Disordered" evidence="1">
    <location>
        <begin position="273"/>
        <end position="306"/>
    </location>
</feature>
<gene>
    <name evidence="2" type="ORF">MEBOL_007583</name>
</gene>
<dbReference type="RefSeq" id="WP_095982029.1">
    <property type="nucleotide sequence ID" value="NZ_CP022163.1"/>
</dbReference>
<feature type="region of interest" description="Disordered" evidence="1">
    <location>
        <begin position="16"/>
        <end position="80"/>
    </location>
</feature>
<feature type="compositionally biased region" description="Basic and acidic residues" evidence="1">
    <location>
        <begin position="273"/>
        <end position="292"/>
    </location>
</feature>
<reference evidence="2 3" key="1">
    <citation type="submission" date="2017-06" db="EMBL/GenBank/DDBJ databases">
        <authorList>
            <person name="Kim H.J."/>
            <person name="Triplett B.A."/>
        </authorList>
    </citation>
    <scope>NUCLEOTIDE SEQUENCE [LARGE SCALE GENOMIC DNA]</scope>
    <source>
        <strain evidence="2 3">DSM 14713</strain>
    </source>
</reference>
<feature type="compositionally biased region" description="Polar residues" evidence="1">
    <location>
        <begin position="294"/>
        <end position="305"/>
    </location>
</feature>
<accession>A0A250IS68</accession>
<dbReference type="KEGG" id="mbd:MEBOL_007583"/>
<evidence type="ECO:0000313" key="2">
    <source>
        <dbReference type="EMBL" id="ATB34082.1"/>
    </source>
</evidence>
<protein>
    <submittedName>
        <fullName evidence="2">Uncharacterized protein</fullName>
    </submittedName>
</protein>
<dbReference type="Proteomes" id="UP000217289">
    <property type="component" value="Chromosome"/>
</dbReference>
<name>A0A250IS68_9BACT</name>
<sequence length="349" mass="40149">MSTKRPDPLREAFAQYKEKADNARRVKEEAKQARQLANKTLDSEKLEKAAENAEGKAATAEKNRHMAKLKTKDTHQPGEENGCVTRCVWAKSRPDDYRRKCLFDGHNHKENAIEYHVANERHWYNLRFHKHGPPRQRLEAALGFKYKPKPTDTKQDRKAGKKLEVGMRMAGRKNKNNPLVTPGAWDMGMSGNNFWSGRKQPWAHEAHHIIPTDVLYRVFEEDMSLLQQLKYNINKGLNIIILPTKPLLGWVFLLPAHVNQHHGYSAEVKQRVESVRKAAGKQQEKKEGHPDMSEAQNKPWKSQFENHSKRLRKILRKEGLREGLSGKYKYLALDDVFKSSRNGPASALG</sequence>
<evidence type="ECO:0000313" key="3">
    <source>
        <dbReference type="Proteomes" id="UP000217289"/>
    </source>
</evidence>
<dbReference type="Pfam" id="PF14412">
    <property type="entry name" value="AHH"/>
    <property type="match status" value="1"/>
</dbReference>
<feature type="compositionally biased region" description="Basic and acidic residues" evidence="1">
    <location>
        <begin position="41"/>
        <end position="78"/>
    </location>
</feature>
<evidence type="ECO:0000256" key="1">
    <source>
        <dbReference type="SAM" id="MobiDB-lite"/>
    </source>
</evidence>
<dbReference type="AlphaFoldDB" id="A0A250IS68"/>
<dbReference type="EMBL" id="CP022163">
    <property type="protein sequence ID" value="ATB34082.1"/>
    <property type="molecule type" value="Genomic_DNA"/>
</dbReference>